<evidence type="ECO:0000259" key="5">
    <source>
        <dbReference type="PROSITE" id="PS51078"/>
    </source>
</evidence>
<dbReference type="InterPro" id="IPR036388">
    <property type="entry name" value="WH-like_DNA-bd_sf"/>
</dbReference>
<sequence length="257" mass="28980">MEKNLKDDNVVVLDRAFDILELLSEKDKLSFSELKNSTGISKASLSRILTTLTNKNFISKNENTLEYSLTLKLFEVGAKAIKNFDYLELIRANLNEISNELGVIAQFSIEYNNQNILCIESYDNKNDAFSIYTRVGQTSAMYSTSAGKAILSTYSNENIISRFKDVEFKKFSPNTIDNLQDLLEDISLVRKNNFASDKEENEIGVFCIGSALKSYNNKALGAISLSSRSKEITTDPKYSKNLLNKVSRISKMLGYFI</sequence>
<accession>A0A848RJZ4</accession>
<dbReference type="PANTHER" id="PTHR30136">
    <property type="entry name" value="HELIX-TURN-HELIX TRANSCRIPTIONAL REGULATOR, ICLR FAMILY"/>
    <property type="match status" value="1"/>
</dbReference>
<dbReference type="InterPro" id="IPR036390">
    <property type="entry name" value="WH_DNA-bd_sf"/>
</dbReference>
<feature type="domain" description="IclR-ED" evidence="5">
    <location>
        <begin position="72"/>
        <end position="257"/>
    </location>
</feature>
<dbReference type="Proteomes" id="UP000568273">
    <property type="component" value="Unassembled WGS sequence"/>
</dbReference>
<evidence type="ECO:0000256" key="1">
    <source>
        <dbReference type="ARBA" id="ARBA00023015"/>
    </source>
</evidence>
<dbReference type="Gene3D" id="3.30.450.40">
    <property type="match status" value="1"/>
</dbReference>
<dbReference type="RefSeq" id="WP_169970000.1">
    <property type="nucleotide sequence ID" value="NZ_JABDSR010000011.1"/>
</dbReference>
<dbReference type="GO" id="GO:0003700">
    <property type="term" value="F:DNA-binding transcription factor activity"/>
    <property type="evidence" value="ECO:0007669"/>
    <property type="project" value="TreeGrafter"/>
</dbReference>
<proteinExistence type="predicted"/>
<dbReference type="GO" id="GO:0045892">
    <property type="term" value="P:negative regulation of DNA-templated transcription"/>
    <property type="evidence" value="ECO:0007669"/>
    <property type="project" value="TreeGrafter"/>
</dbReference>
<dbReference type="InterPro" id="IPR005471">
    <property type="entry name" value="Tscrpt_reg_IclR_N"/>
</dbReference>
<evidence type="ECO:0000313" key="7">
    <source>
        <dbReference type="Proteomes" id="UP000568273"/>
    </source>
</evidence>
<keyword evidence="3" id="KW-0804">Transcription</keyword>
<reference evidence="6" key="1">
    <citation type="submission" date="2020-04" db="EMBL/GenBank/DDBJ databases">
        <title>Peptoniphilus sp. nov. isolated from swine feces.</title>
        <authorList>
            <person name="Ryu S.W."/>
        </authorList>
    </citation>
    <scope>NUCLEOTIDE SEQUENCE [LARGE SCALE GENOMIC DNA]</scope>
    <source>
        <strain evidence="6">AGMB00490</strain>
    </source>
</reference>
<dbReference type="SMART" id="SM00346">
    <property type="entry name" value="HTH_ICLR"/>
    <property type="match status" value="1"/>
</dbReference>
<dbReference type="PROSITE" id="PS51077">
    <property type="entry name" value="HTH_ICLR"/>
    <property type="match status" value="1"/>
</dbReference>
<name>A0A848RJZ4_9FIRM</name>
<dbReference type="AlphaFoldDB" id="A0A848RJZ4"/>
<gene>
    <name evidence="6" type="ORF">HKO22_08375</name>
</gene>
<keyword evidence="2" id="KW-0238">DNA-binding</keyword>
<dbReference type="EMBL" id="JABDSR010000011">
    <property type="protein sequence ID" value="NMW85749.1"/>
    <property type="molecule type" value="Genomic_DNA"/>
</dbReference>
<dbReference type="InterPro" id="IPR050707">
    <property type="entry name" value="HTH_MetabolicPath_Reg"/>
</dbReference>
<dbReference type="Gene3D" id="1.10.10.10">
    <property type="entry name" value="Winged helix-like DNA-binding domain superfamily/Winged helix DNA-binding domain"/>
    <property type="match status" value="1"/>
</dbReference>
<dbReference type="InterPro" id="IPR029016">
    <property type="entry name" value="GAF-like_dom_sf"/>
</dbReference>
<feature type="domain" description="HTH iclR-type" evidence="4">
    <location>
        <begin position="10"/>
        <end position="71"/>
    </location>
</feature>
<evidence type="ECO:0000313" key="6">
    <source>
        <dbReference type="EMBL" id="NMW85749.1"/>
    </source>
</evidence>
<evidence type="ECO:0000256" key="2">
    <source>
        <dbReference type="ARBA" id="ARBA00023125"/>
    </source>
</evidence>
<dbReference type="SUPFAM" id="SSF46785">
    <property type="entry name" value="Winged helix' DNA-binding domain"/>
    <property type="match status" value="1"/>
</dbReference>
<dbReference type="Pfam" id="PF09339">
    <property type="entry name" value="HTH_IclR"/>
    <property type="match status" value="1"/>
</dbReference>
<organism evidence="6 7">
    <name type="scientific">Peptoniphilus faecalis</name>
    <dbReference type="NCBI Taxonomy" id="2731255"/>
    <lineage>
        <taxon>Bacteria</taxon>
        <taxon>Bacillati</taxon>
        <taxon>Bacillota</taxon>
        <taxon>Tissierellia</taxon>
        <taxon>Tissierellales</taxon>
        <taxon>Peptoniphilaceae</taxon>
        <taxon>Peptoniphilus</taxon>
    </lineage>
</organism>
<dbReference type="GO" id="GO:0003677">
    <property type="term" value="F:DNA binding"/>
    <property type="evidence" value="ECO:0007669"/>
    <property type="project" value="UniProtKB-KW"/>
</dbReference>
<protein>
    <submittedName>
        <fullName evidence="6">IclR family transcriptional regulator</fullName>
    </submittedName>
</protein>
<keyword evidence="7" id="KW-1185">Reference proteome</keyword>
<dbReference type="PANTHER" id="PTHR30136:SF35">
    <property type="entry name" value="HTH-TYPE TRANSCRIPTIONAL REGULATOR RV1719"/>
    <property type="match status" value="1"/>
</dbReference>
<dbReference type="Pfam" id="PF01614">
    <property type="entry name" value="IclR_C"/>
    <property type="match status" value="1"/>
</dbReference>
<dbReference type="PROSITE" id="PS51078">
    <property type="entry name" value="ICLR_ED"/>
    <property type="match status" value="1"/>
</dbReference>
<comment type="caution">
    <text evidence="6">The sequence shown here is derived from an EMBL/GenBank/DDBJ whole genome shotgun (WGS) entry which is preliminary data.</text>
</comment>
<evidence type="ECO:0000259" key="4">
    <source>
        <dbReference type="PROSITE" id="PS51077"/>
    </source>
</evidence>
<evidence type="ECO:0000256" key="3">
    <source>
        <dbReference type="ARBA" id="ARBA00023163"/>
    </source>
</evidence>
<keyword evidence="1" id="KW-0805">Transcription regulation</keyword>
<dbReference type="InterPro" id="IPR014757">
    <property type="entry name" value="Tscrpt_reg_IclR_C"/>
</dbReference>
<dbReference type="SUPFAM" id="SSF55781">
    <property type="entry name" value="GAF domain-like"/>
    <property type="match status" value="1"/>
</dbReference>